<dbReference type="AlphaFoldDB" id="A2H6C0"/>
<dbReference type="Proteomes" id="UP000001542">
    <property type="component" value="Unassembled WGS sequence"/>
</dbReference>
<protein>
    <submittedName>
        <fullName evidence="1">Uncharacterized protein</fullName>
    </submittedName>
</protein>
<evidence type="ECO:0000313" key="1">
    <source>
        <dbReference type="EMBL" id="EAX75048.1"/>
    </source>
</evidence>
<gene>
    <name evidence="1" type="ORF">TVAG_230010</name>
</gene>
<dbReference type="VEuPathDB" id="TrichDB:TVAG_230010"/>
<keyword evidence="2" id="KW-1185">Reference proteome</keyword>
<dbReference type="KEGG" id="tva:4732446"/>
<reference evidence="1" key="1">
    <citation type="submission" date="2006-10" db="EMBL/GenBank/DDBJ databases">
        <authorList>
            <person name="Amadeo P."/>
            <person name="Zhao Q."/>
            <person name="Wortman J."/>
            <person name="Fraser-Liggett C."/>
            <person name="Carlton J."/>
        </authorList>
    </citation>
    <scope>NUCLEOTIDE SEQUENCE</scope>
    <source>
        <strain evidence="1">G3</strain>
    </source>
</reference>
<proteinExistence type="predicted"/>
<organism evidence="1 2">
    <name type="scientific">Trichomonas vaginalis (strain ATCC PRA-98 / G3)</name>
    <dbReference type="NCBI Taxonomy" id="412133"/>
    <lineage>
        <taxon>Eukaryota</taxon>
        <taxon>Metamonada</taxon>
        <taxon>Parabasalia</taxon>
        <taxon>Trichomonadida</taxon>
        <taxon>Trichomonadidae</taxon>
        <taxon>Trichomonas</taxon>
    </lineage>
</organism>
<dbReference type="VEuPathDB" id="TrichDB:TVAGG3_0217510"/>
<accession>A2H6C0</accession>
<feature type="non-terminal residue" evidence="1">
    <location>
        <position position="1"/>
    </location>
</feature>
<evidence type="ECO:0000313" key="2">
    <source>
        <dbReference type="Proteomes" id="UP000001542"/>
    </source>
</evidence>
<sequence length="96" mass="11099">CMNKCGSNPYGYTKCWKSAIGIIKCTFYPKAHQQPESNSLQSAQARCPVTIEERCTPKEWPSYNCKYLCMGRELESEHCFNYPSGPKHCTTTTWRY</sequence>
<name>A2H6C0_TRIV3</name>
<reference evidence="1" key="2">
    <citation type="journal article" date="2007" name="Science">
        <title>Draft genome sequence of the sexually transmitted pathogen Trichomonas vaginalis.</title>
        <authorList>
            <person name="Carlton J.M."/>
            <person name="Hirt R.P."/>
            <person name="Silva J.C."/>
            <person name="Delcher A.L."/>
            <person name="Schatz M."/>
            <person name="Zhao Q."/>
            <person name="Wortman J.R."/>
            <person name="Bidwell S.L."/>
            <person name="Alsmark U.C.M."/>
            <person name="Besteiro S."/>
            <person name="Sicheritz-Ponten T."/>
            <person name="Noel C.J."/>
            <person name="Dacks J.B."/>
            <person name="Foster P.G."/>
            <person name="Simillion C."/>
            <person name="Van de Peer Y."/>
            <person name="Miranda-Saavedra D."/>
            <person name="Barton G.J."/>
            <person name="Westrop G.D."/>
            <person name="Mueller S."/>
            <person name="Dessi D."/>
            <person name="Fiori P.L."/>
            <person name="Ren Q."/>
            <person name="Paulsen I."/>
            <person name="Zhang H."/>
            <person name="Bastida-Corcuera F.D."/>
            <person name="Simoes-Barbosa A."/>
            <person name="Brown M.T."/>
            <person name="Hayes R.D."/>
            <person name="Mukherjee M."/>
            <person name="Okumura C.Y."/>
            <person name="Schneider R."/>
            <person name="Smith A.J."/>
            <person name="Vanacova S."/>
            <person name="Villalvazo M."/>
            <person name="Haas B.J."/>
            <person name="Pertea M."/>
            <person name="Feldblyum T.V."/>
            <person name="Utterback T.R."/>
            <person name="Shu C.L."/>
            <person name="Osoegawa K."/>
            <person name="de Jong P.J."/>
            <person name="Hrdy I."/>
            <person name="Horvathova L."/>
            <person name="Zubacova Z."/>
            <person name="Dolezal P."/>
            <person name="Malik S.B."/>
            <person name="Logsdon J.M. Jr."/>
            <person name="Henze K."/>
            <person name="Gupta A."/>
            <person name="Wang C.C."/>
            <person name="Dunne R.L."/>
            <person name="Upcroft J.A."/>
            <person name="Upcroft P."/>
            <person name="White O."/>
            <person name="Salzberg S.L."/>
            <person name="Tang P."/>
            <person name="Chiu C.-H."/>
            <person name="Lee Y.-S."/>
            <person name="Embley T.M."/>
            <person name="Coombs G.H."/>
            <person name="Mottram J.C."/>
            <person name="Tachezy J."/>
            <person name="Fraser-Liggett C.M."/>
            <person name="Johnson P.J."/>
        </authorList>
    </citation>
    <scope>NUCLEOTIDE SEQUENCE [LARGE SCALE GENOMIC DNA]</scope>
    <source>
        <strain evidence="1">G3</strain>
    </source>
</reference>
<dbReference type="InParanoid" id="A2H6C0"/>
<dbReference type="EMBL" id="DS127057">
    <property type="protein sequence ID" value="EAX75048.1"/>
    <property type="molecule type" value="Genomic_DNA"/>
</dbReference>